<dbReference type="Proteomes" id="UP000002281">
    <property type="component" value="Chromosome 20"/>
</dbReference>
<dbReference type="AlphaFoldDB" id="A0A5F5PZX5"/>
<reference evidence="1" key="3">
    <citation type="submission" date="2025-09" db="UniProtKB">
        <authorList>
            <consortium name="Ensembl"/>
        </authorList>
    </citation>
    <scope>IDENTIFICATION</scope>
    <source>
        <strain evidence="1">Thoroughbred</strain>
    </source>
</reference>
<reference evidence="1 2" key="1">
    <citation type="journal article" date="2009" name="Science">
        <title>Genome sequence, comparative analysis, and population genetics of the domestic horse.</title>
        <authorList>
            <consortium name="Broad Institute Genome Sequencing Platform"/>
            <consortium name="Broad Institute Whole Genome Assembly Team"/>
            <person name="Wade C.M."/>
            <person name="Giulotto E."/>
            <person name="Sigurdsson S."/>
            <person name="Zoli M."/>
            <person name="Gnerre S."/>
            <person name="Imsland F."/>
            <person name="Lear T.L."/>
            <person name="Adelson D.L."/>
            <person name="Bailey E."/>
            <person name="Bellone R.R."/>
            <person name="Bloecker H."/>
            <person name="Distl O."/>
            <person name="Edgar R.C."/>
            <person name="Garber M."/>
            <person name="Leeb T."/>
            <person name="Mauceli E."/>
            <person name="MacLeod J.N."/>
            <person name="Penedo M.C.T."/>
            <person name="Raison J.M."/>
            <person name="Sharpe T."/>
            <person name="Vogel J."/>
            <person name="Andersson L."/>
            <person name="Antczak D.F."/>
            <person name="Biagi T."/>
            <person name="Binns M.M."/>
            <person name="Chowdhary B.P."/>
            <person name="Coleman S.J."/>
            <person name="Della Valle G."/>
            <person name="Fryc S."/>
            <person name="Guerin G."/>
            <person name="Hasegawa T."/>
            <person name="Hill E.W."/>
            <person name="Jurka J."/>
            <person name="Kiialainen A."/>
            <person name="Lindgren G."/>
            <person name="Liu J."/>
            <person name="Magnani E."/>
            <person name="Mickelson J.R."/>
            <person name="Murray J."/>
            <person name="Nergadze S.G."/>
            <person name="Onofrio R."/>
            <person name="Pedroni S."/>
            <person name="Piras M.F."/>
            <person name="Raudsepp T."/>
            <person name="Rocchi M."/>
            <person name="Roeed K.H."/>
            <person name="Ryder O.A."/>
            <person name="Searle S."/>
            <person name="Skow L."/>
            <person name="Swinburne J.E."/>
            <person name="Syvaenen A.C."/>
            <person name="Tozaki T."/>
            <person name="Valberg S.J."/>
            <person name="Vaudin M."/>
            <person name="White J.R."/>
            <person name="Zody M.C."/>
            <person name="Lander E.S."/>
            <person name="Lindblad-Toh K."/>
        </authorList>
    </citation>
    <scope>NUCLEOTIDE SEQUENCE [LARGE SCALE GENOMIC DNA]</scope>
    <source>
        <strain evidence="1 2">Thoroughbred</strain>
    </source>
</reference>
<gene>
    <name evidence="1" type="primary">EYS</name>
</gene>
<sequence length="118" mass="13487">MGITAILPQIVSFVNVMNHFQVHSVRSQRNIAFLSLFGKKEFAKIKAWLAFLNAQKDFSIKAVKLMSMSVLYDVRTVLTALIFQMKSCASVPQHLQASFVRDFKHHVSNFHARIMPHV</sequence>
<reference evidence="1" key="2">
    <citation type="submission" date="2025-08" db="UniProtKB">
        <authorList>
            <consortium name="Ensembl"/>
        </authorList>
    </citation>
    <scope>IDENTIFICATION</scope>
    <source>
        <strain evidence="1">Thoroughbred</strain>
    </source>
</reference>
<name>A0A5F5PZX5_HORSE</name>
<dbReference type="GeneTree" id="ENSGT00940000163729"/>
<accession>A0A5F5PZX5</accession>
<protein>
    <submittedName>
        <fullName evidence="1">Eyes shut homolog</fullName>
    </submittedName>
</protein>
<dbReference type="Bgee" id="ENSECAG00000005001">
    <property type="expression patterns" value="Expressed in retina and 5 other cell types or tissues"/>
</dbReference>
<evidence type="ECO:0000313" key="2">
    <source>
        <dbReference type="Proteomes" id="UP000002281"/>
    </source>
</evidence>
<keyword evidence="2" id="KW-1185">Reference proteome</keyword>
<organism evidence="1 2">
    <name type="scientific">Equus caballus</name>
    <name type="common">Horse</name>
    <dbReference type="NCBI Taxonomy" id="9796"/>
    <lineage>
        <taxon>Eukaryota</taxon>
        <taxon>Metazoa</taxon>
        <taxon>Chordata</taxon>
        <taxon>Craniata</taxon>
        <taxon>Vertebrata</taxon>
        <taxon>Euteleostomi</taxon>
        <taxon>Mammalia</taxon>
        <taxon>Eutheria</taxon>
        <taxon>Laurasiatheria</taxon>
        <taxon>Perissodactyla</taxon>
        <taxon>Equidae</taxon>
        <taxon>Equus</taxon>
    </lineage>
</organism>
<evidence type="ECO:0000313" key="1">
    <source>
        <dbReference type="Ensembl" id="ENSECAP00000054081.2"/>
    </source>
</evidence>
<dbReference type="Ensembl" id="ENSECAT00000075566.2">
    <property type="protein sequence ID" value="ENSECAP00000054081.2"/>
    <property type="gene ID" value="ENSECAG00000005001.4"/>
</dbReference>
<proteinExistence type="predicted"/>